<protein>
    <recommendedName>
        <fullName evidence="3">DUF4283 domain-containing protein</fullName>
    </recommendedName>
</protein>
<organism evidence="1 2">
    <name type="scientific">Gossypium arboreum</name>
    <name type="common">Tree cotton</name>
    <name type="synonym">Gossypium nanking</name>
    <dbReference type="NCBI Taxonomy" id="29729"/>
    <lineage>
        <taxon>Eukaryota</taxon>
        <taxon>Viridiplantae</taxon>
        <taxon>Streptophyta</taxon>
        <taxon>Embryophyta</taxon>
        <taxon>Tracheophyta</taxon>
        <taxon>Spermatophyta</taxon>
        <taxon>Magnoliopsida</taxon>
        <taxon>eudicotyledons</taxon>
        <taxon>Gunneridae</taxon>
        <taxon>Pentapetalae</taxon>
        <taxon>rosids</taxon>
        <taxon>malvids</taxon>
        <taxon>Malvales</taxon>
        <taxon>Malvaceae</taxon>
        <taxon>Malvoideae</taxon>
        <taxon>Gossypium</taxon>
    </lineage>
</organism>
<dbReference type="EMBL" id="JARKNE010000001">
    <property type="protein sequence ID" value="KAK5845025.1"/>
    <property type="molecule type" value="Genomic_DNA"/>
</dbReference>
<dbReference type="Proteomes" id="UP001358586">
    <property type="component" value="Chromosome 1"/>
</dbReference>
<sequence length="228" mass="25798">MLIDSELTTIVSWKNMLLGNFVESAKEFGEKDGEIFYFIEGDFTKSSVKGIPTIAFSNQSWTLEFNPCQFFSSVVKAWIRLLGLPKYLYNKRILEETGGLIGKVAKLDFNTDSGLRGQFARMYGHVKELCRISTGDKDLTGENKRAKMAESIVGVTVENTAKFGPWMVIERRSYQSPKESRKTATKNLVSIEGRSRFRALISSVNEKGEKKDIEANILGIHFRRGDFI</sequence>
<accession>A0ABR0R0A4</accession>
<reference evidence="1 2" key="1">
    <citation type="submission" date="2023-03" db="EMBL/GenBank/DDBJ databases">
        <title>WGS of Gossypium arboreum.</title>
        <authorList>
            <person name="Yu D."/>
        </authorList>
    </citation>
    <scope>NUCLEOTIDE SEQUENCE [LARGE SCALE GENOMIC DNA]</scope>
    <source>
        <tissue evidence="1">Leaf</tissue>
    </source>
</reference>
<evidence type="ECO:0008006" key="3">
    <source>
        <dbReference type="Google" id="ProtNLM"/>
    </source>
</evidence>
<gene>
    <name evidence="1" type="ORF">PVK06_001177</name>
</gene>
<keyword evidence="2" id="KW-1185">Reference proteome</keyword>
<dbReference type="InterPro" id="IPR040256">
    <property type="entry name" value="At4g02000-like"/>
</dbReference>
<name>A0ABR0R0A4_GOSAR</name>
<dbReference type="PANTHER" id="PTHR31286:SF173">
    <property type="entry name" value="DUF4283 DOMAIN-CONTAINING PROTEIN"/>
    <property type="match status" value="1"/>
</dbReference>
<comment type="caution">
    <text evidence="1">The sequence shown here is derived from an EMBL/GenBank/DDBJ whole genome shotgun (WGS) entry which is preliminary data.</text>
</comment>
<evidence type="ECO:0000313" key="1">
    <source>
        <dbReference type="EMBL" id="KAK5845025.1"/>
    </source>
</evidence>
<evidence type="ECO:0000313" key="2">
    <source>
        <dbReference type="Proteomes" id="UP001358586"/>
    </source>
</evidence>
<dbReference type="PANTHER" id="PTHR31286">
    <property type="entry name" value="GLYCINE-RICH CELL WALL STRUCTURAL PROTEIN 1.8-LIKE"/>
    <property type="match status" value="1"/>
</dbReference>
<proteinExistence type="predicted"/>